<accession>A0A841BMQ4</accession>
<proteinExistence type="predicted"/>
<organism evidence="1 2">
    <name type="scientific">Allocatelliglobosispora scoriae</name>
    <dbReference type="NCBI Taxonomy" id="643052"/>
    <lineage>
        <taxon>Bacteria</taxon>
        <taxon>Bacillati</taxon>
        <taxon>Actinomycetota</taxon>
        <taxon>Actinomycetes</taxon>
        <taxon>Micromonosporales</taxon>
        <taxon>Micromonosporaceae</taxon>
        <taxon>Allocatelliglobosispora</taxon>
    </lineage>
</organism>
<evidence type="ECO:0000313" key="1">
    <source>
        <dbReference type="EMBL" id="MBB5868945.1"/>
    </source>
</evidence>
<dbReference type="AlphaFoldDB" id="A0A841BMQ4"/>
<dbReference type="InterPro" id="IPR027417">
    <property type="entry name" value="P-loop_NTPase"/>
</dbReference>
<dbReference type="RefSeq" id="WP_184835252.1">
    <property type="nucleotide sequence ID" value="NZ_JACHMN010000002.1"/>
</dbReference>
<dbReference type="SUPFAM" id="SSF52540">
    <property type="entry name" value="P-loop containing nucleoside triphosphate hydrolases"/>
    <property type="match status" value="1"/>
</dbReference>
<reference evidence="1 2" key="1">
    <citation type="submission" date="2020-08" db="EMBL/GenBank/DDBJ databases">
        <title>Sequencing the genomes of 1000 actinobacteria strains.</title>
        <authorList>
            <person name="Klenk H.-P."/>
        </authorList>
    </citation>
    <scope>NUCLEOTIDE SEQUENCE [LARGE SCALE GENOMIC DNA]</scope>
    <source>
        <strain evidence="1 2">DSM 45362</strain>
    </source>
</reference>
<evidence type="ECO:0008006" key="3">
    <source>
        <dbReference type="Google" id="ProtNLM"/>
    </source>
</evidence>
<evidence type="ECO:0000313" key="2">
    <source>
        <dbReference type="Proteomes" id="UP000587527"/>
    </source>
</evidence>
<comment type="caution">
    <text evidence="1">The sequence shown here is derived from an EMBL/GenBank/DDBJ whole genome shotgun (WGS) entry which is preliminary data.</text>
</comment>
<protein>
    <recommendedName>
        <fullName evidence="3">Dynamin family protein</fullName>
    </recommendedName>
</protein>
<keyword evidence="2" id="KW-1185">Reference proteome</keyword>
<sequence length="747" mass="82324">MGTAGAADSASQITRIVNARAELLPRIRSRLDQWIAVEGHLNNLASLVGPGISYPELQMDLAQMRTAVDTTLAALRLVERRCSRDSINVGVGGDARMGKSTLLQAISGLTDQHIPTGSDLPVTAARSRITYTSGEPRAVLTLRTFEGFRQEVLVPYHERIGLGPAPLTPFEFENHVYPATLVSGGAEDLASTTRQALLNELRELHRAFPGYRDLLVGGTKEVSLDEIAGYVAYETAESIAAGQQRSARYMAVDHADIMSRYRNDDARQLCLVDLPGLGELSPRVAAESHAAALRDDIDVALMIKRAAPTTAFWGERDANALGILDMAKGPIRHVADFAVIVVNRHPDDGGRIPAMRRSIEEKLHESGEQVIQIFEVDVHDTTDVNQRLLPFVLEFVAERLQRNDRAIFDGLEVKLREQLASVAEALHRMRAAIARSAGSVHHHDDELIGRAERLRSDLAGGLQTLMTELHALTTQDAVDRAYETLIEQIHAEVREWIVGGLGMAESDWFQAADDAINRDGHGLNFSSRELDRVRVELGGRYAVLDTLFAERVRNLQDQIVKVLLKHLPPLTAQDPSSPAGALLELAQAVEQADYPADGFGQAVRALAAVRLDFGTQMYPQIRSELRRIAYVETNPTTGQQIITIRPDDSASLREQIIGRALSGADGTRRALILKKLPTASILHAVAEQFEDSVIRSGDAEQEFRNILRSYYEVVPQARDSDVSYQLIRFRRFSKTMLEHIAAMEAGS</sequence>
<gene>
    <name evidence="1" type="ORF">F4553_002324</name>
</gene>
<dbReference type="EMBL" id="JACHMN010000002">
    <property type="protein sequence ID" value="MBB5868945.1"/>
    <property type="molecule type" value="Genomic_DNA"/>
</dbReference>
<dbReference type="Proteomes" id="UP000587527">
    <property type="component" value="Unassembled WGS sequence"/>
</dbReference>
<name>A0A841BMQ4_9ACTN</name>